<sequence length="246" mass="28904">MSNKEEKEKVKGLTTFPFVSVITPTYNRKRFIPYLIQCFKSQTYPKEHMEWIILDDGSDPVKDLFTGLSNVRYIYNEEKQNIGAKRNRLNREAKGDIIVAMDDDDYYPAERVYSAVNAFKHLPKIELAGSSEIYMYYTDIQKIYKLGPYNANHATNGTMAWRKSYASNHLYDETVTHAEERSFLEDYKHPMYQLDPFKTMLVMSHSENTFDKKKMRDGTNPLVKETSMKLRDFIKDKGLREFYSNA</sequence>
<feature type="domain" description="Glycosyltransferase 2-like" evidence="1">
    <location>
        <begin position="20"/>
        <end position="124"/>
    </location>
</feature>
<reference evidence="2" key="1">
    <citation type="journal article" date="2020" name="Nature">
        <title>Giant virus diversity and host interactions through global metagenomics.</title>
        <authorList>
            <person name="Schulz F."/>
            <person name="Roux S."/>
            <person name="Paez-Espino D."/>
            <person name="Jungbluth S."/>
            <person name="Walsh D.A."/>
            <person name="Denef V.J."/>
            <person name="McMahon K.D."/>
            <person name="Konstantinidis K.T."/>
            <person name="Eloe-Fadrosh E.A."/>
            <person name="Kyrpides N.C."/>
            <person name="Woyke T."/>
        </authorList>
    </citation>
    <scope>NUCLEOTIDE SEQUENCE</scope>
    <source>
        <strain evidence="2">GVMAG-M-3300023184-77</strain>
    </source>
</reference>
<dbReference type="EMBL" id="MN740165">
    <property type="protein sequence ID" value="QHT91409.1"/>
    <property type="molecule type" value="Genomic_DNA"/>
</dbReference>
<proteinExistence type="predicted"/>
<evidence type="ECO:0000313" key="2">
    <source>
        <dbReference type="EMBL" id="QHT91409.1"/>
    </source>
</evidence>
<dbReference type="SUPFAM" id="SSF53448">
    <property type="entry name" value="Nucleotide-diphospho-sugar transferases"/>
    <property type="match status" value="1"/>
</dbReference>
<organism evidence="2">
    <name type="scientific">viral metagenome</name>
    <dbReference type="NCBI Taxonomy" id="1070528"/>
    <lineage>
        <taxon>unclassified sequences</taxon>
        <taxon>metagenomes</taxon>
        <taxon>organismal metagenomes</taxon>
    </lineage>
</organism>
<dbReference type="PANTHER" id="PTHR43685">
    <property type="entry name" value="GLYCOSYLTRANSFERASE"/>
    <property type="match status" value="1"/>
</dbReference>
<dbReference type="InterPro" id="IPR001173">
    <property type="entry name" value="Glyco_trans_2-like"/>
</dbReference>
<evidence type="ECO:0000259" key="1">
    <source>
        <dbReference type="Pfam" id="PF00535"/>
    </source>
</evidence>
<dbReference type="PANTHER" id="PTHR43685:SF2">
    <property type="entry name" value="GLYCOSYLTRANSFERASE 2-LIKE DOMAIN-CONTAINING PROTEIN"/>
    <property type="match status" value="1"/>
</dbReference>
<dbReference type="CDD" id="cd00761">
    <property type="entry name" value="Glyco_tranf_GTA_type"/>
    <property type="match status" value="1"/>
</dbReference>
<accession>A0A6C0IF52</accession>
<dbReference type="InterPro" id="IPR050834">
    <property type="entry name" value="Glycosyltransf_2"/>
</dbReference>
<dbReference type="Pfam" id="PF00535">
    <property type="entry name" value="Glycos_transf_2"/>
    <property type="match status" value="1"/>
</dbReference>
<dbReference type="InterPro" id="IPR029044">
    <property type="entry name" value="Nucleotide-diphossugar_trans"/>
</dbReference>
<dbReference type="Gene3D" id="3.90.550.10">
    <property type="entry name" value="Spore Coat Polysaccharide Biosynthesis Protein SpsA, Chain A"/>
    <property type="match status" value="1"/>
</dbReference>
<protein>
    <recommendedName>
        <fullName evidence="1">Glycosyltransferase 2-like domain-containing protein</fullName>
    </recommendedName>
</protein>
<name>A0A6C0IF52_9ZZZZ</name>
<dbReference type="AlphaFoldDB" id="A0A6C0IF52"/>